<dbReference type="Proteomes" id="UP000665026">
    <property type="component" value="Chromosome"/>
</dbReference>
<dbReference type="NCBIfam" id="TIGR01509">
    <property type="entry name" value="HAD-SF-IA-v3"/>
    <property type="match status" value="1"/>
</dbReference>
<dbReference type="SUPFAM" id="SSF56784">
    <property type="entry name" value="HAD-like"/>
    <property type="match status" value="1"/>
</dbReference>
<dbReference type="InterPro" id="IPR041492">
    <property type="entry name" value="HAD_2"/>
</dbReference>
<dbReference type="InterPro" id="IPR023198">
    <property type="entry name" value="PGP-like_dom2"/>
</dbReference>
<sequence length="224" mass="24354">MTKPAAFLFDMDGLLLDTERLFLQSFLKLTGQIGIPSMVAKPFFMTLVGTSSKTTSIRLAELLPRGVDPRAFETKWRDMHAQNVSKGVPLKPYVKDVLDSLADQQARMAVVTSTYGEPARHHLQHAGIFEYFEQVKAGDEVSANKPDPAPYREAAEALGVDPKDCVAFEDSDLGTQAAVAAGCLTYQIPDLRPAGKALPDLGQKVRPNLRAALIDLGLIAETTV</sequence>
<dbReference type="InterPro" id="IPR023214">
    <property type="entry name" value="HAD_sf"/>
</dbReference>
<protein>
    <submittedName>
        <fullName evidence="1">HAD family phosphatase</fullName>
    </submittedName>
</protein>
<dbReference type="PANTHER" id="PTHR43481:SF4">
    <property type="entry name" value="GLYCEROL-1-PHOSPHATE PHOSPHOHYDROLASE 1-RELATED"/>
    <property type="match status" value="1"/>
</dbReference>
<organism evidence="1 2">
    <name type="scientific">Cognatishimia activa</name>
    <dbReference type="NCBI Taxonomy" id="1715691"/>
    <lineage>
        <taxon>Bacteria</taxon>
        <taxon>Pseudomonadati</taxon>
        <taxon>Pseudomonadota</taxon>
        <taxon>Alphaproteobacteria</taxon>
        <taxon>Rhodobacterales</taxon>
        <taxon>Paracoccaceae</taxon>
        <taxon>Cognatishimia</taxon>
    </lineage>
</organism>
<dbReference type="SFLD" id="SFLDG01129">
    <property type="entry name" value="C1.5:_HAD__Beta-PGM__Phosphata"/>
    <property type="match status" value="1"/>
</dbReference>
<dbReference type="InterPro" id="IPR006439">
    <property type="entry name" value="HAD-SF_hydro_IA"/>
</dbReference>
<dbReference type="InterPro" id="IPR036412">
    <property type="entry name" value="HAD-like_sf"/>
</dbReference>
<dbReference type="EMBL" id="CP060010">
    <property type="protein sequence ID" value="QTN35733.1"/>
    <property type="molecule type" value="Genomic_DNA"/>
</dbReference>
<dbReference type="RefSeq" id="WP_209356437.1">
    <property type="nucleotide sequence ID" value="NZ_CP060010.1"/>
</dbReference>
<reference evidence="1" key="1">
    <citation type="submission" date="2020-07" db="EMBL/GenBank/DDBJ databases">
        <title>Genome sequences of bacteria associated with the marine, planktonic diatom Thalassiosira profunda strain ECT2AJA-044.</title>
        <authorList>
            <person name="Gargas C.B."/>
            <person name="Roberts W.R."/>
            <person name="Alverson A.J."/>
        </authorList>
    </citation>
    <scope>NUCLEOTIDE SEQUENCE</scope>
    <source>
        <strain evidence="1">ECT2AJA-044</strain>
    </source>
</reference>
<dbReference type="Pfam" id="PF13419">
    <property type="entry name" value="HAD_2"/>
    <property type="match status" value="1"/>
</dbReference>
<dbReference type="Gene3D" id="3.40.50.1000">
    <property type="entry name" value="HAD superfamily/HAD-like"/>
    <property type="match status" value="1"/>
</dbReference>
<accession>A0A975EPC9</accession>
<dbReference type="Gene3D" id="1.10.150.240">
    <property type="entry name" value="Putative phosphatase, domain 2"/>
    <property type="match status" value="1"/>
</dbReference>
<name>A0A975EPC9_9RHOB</name>
<evidence type="ECO:0000313" key="2">
    <source>
        <dbReference type="Proteomes" id="UP000665026"/>
    </source>
</evidence>
<dbReference type="SFLD" id="SFLDS00003">
    <property type="entry name" value="Haloacid_Dehalogenase"/>
    <property type="match status" value="1"/>
</dbReference>
<dbReference type="KEGG" id="cact:HZ995_14885"/>
<dbReference type="PANTHER" id="PTHR43481">
    <property type="entry name" value="FRUCTOSE-1-PHOSPHATE PHOSPHATASE"/>
    <property type="match status" value="1"/>
</dbReference>
<evidence type="ECO:0000313" key="1">
    <source>
        <dbReference type="EMBL" id="QTN35733.1"/>
    </source>
</evidence>
<dbReference type="GO" id="GO:0050308">
    <property type="term" value="F:sugar-phosphatase activity"/>
    <property type="evidence" value="ECO:0007669"/>
    <property type="project" value="TreeGrafter"/>
</dbReference>
<proteinExistence type="predicted"/>
<dbReference type="AlphaFoldDB" id="A0A975EPC9"/>
<gene>
    <name evidence="1" type="ORF">HZ995_14885</name>
</gene>
<dbReference type="CDD" id="cd07505">
    <property type="entry name" value="HAD_BPGM-like"/>
    <property type="match status" value="1"/>
</dbReference>
<dbReference type="InterPro" id="IPR051806">
    <property type="entry name" value="HAD-like_SPP"/>
</dbReference>